<dbReference type="GO" id="GO:0019903">
    <property type="term" value="F:protein phosphatase binding"/>
    <property type="evidence" value="ECO:0007669"/>
    <property type="project" value="InterPro"/>
</dbReference>
<keyword evidence="3" id="KW-1185">Reference proteome</keyword>
<dbReference type="Proteomes" id="UP001153269">
    <property type="component" value="Unassembled WGS sequence"/>
</dbReference>
<dbReference type="Pfam" id="PF04499">
    <property type="entry name" value="SAPS"/>
    <property type="match status" value="1"/>
</dbReference>
<gene>
    <name evidence="2" type="ORF">PLEPLA_LOCUS23158</name>
</gene>
<dbReference type="AlphaFoldDB" id="A0A9N7YPT9"/>
<name>A0A9N7YPT9_PLEPL</name>
<dbReference type="EMBL" id="CADEAL010001726">
    <property type="protein sequence ID" value="CAB1435063.1"/>
    <property type="molecule type" value="Genomic_DNA"/>
</dbReference>
<reference evidence="2" key="1">
    <citation type="submission" date="2020-03" db="EMBL/GenBank/DDBJ databases">
        <authorList>
            <person name="Weist P."/>
        </authorList>
    </citation>
    <scope>NUCLEOTIDE SEQUENCE</scope>
</reference>
<organism evidence="2 3">
    <name type="scientific">Pleuronectes platessa</name>
    <name type="common">European plaice</name>
    <dbReference type="NCBI Taxonomy" id="8262"/>
    <lineage>
        <taxon>Eukaryota</taxon>
        <taxon>Metazoa</taxon>
        <taxon>Chordata</taxon>
        <taxon>Craniata</taxon>
        <taxon>Vertebrata</taxon>
        <taxon>Euteleostomi</taxon>
        <taxon>Actinopterygii</taxon>
        <taxon>Neopterygii</taxon>
        <taxon>Teleostei</taxon>
        <taxon>Neoteleostei</taxon>
        <taxon>Acanthomorphata</taxon>
        <taxon>Carangaria</taxon>
        <taxon>Pleuronectiformes</taxon>
        <taxon>Pleuronectoidei</taxon>
        <taxon>Pleuronectidae</taxon>
        <taxon>Pleuronectes</taxon>
    </lineage>
</organism>
<dbReference type="InterPro" id="IPR007587">
    <property type="entry name" value="SAPS"/>
</dbReference>
<proteinExistence type="inferred from homology"/>
<sequence>MDLLLDLFFKYTWNNFLHLQVELCVAAFLRPCAHEMRLQPGLGSQDKFRLHHDASQEQAFTATPTPELQ</sequence>
<protein>
    <submittedName>
        <fullName evidence="2">Uncharacterized protein</fullName>
    </submittedName>
</protein>
<accession>A0A9N7YPT9</accession>
<comment type="similarity">
    <text evidence="1">Belongs to the SAPS family.</text>
</comment>
<evidence type="ECO:0000313" key="2">
    <source>
        <dbReference type="EMBL" id="CAB1435063.1"/>
    </source>
</evidence>
<evidence type="ECO:0000313" key="3">
    <source>
        <dbReference type="Proteomes" id="UP001153269"/>
    </source>
</evidence>
<evidence type="ECO:0000256" key="1">
    <source>
        <dbReference type="ARBA" id="ARBA00006180"/>
    </source>
</evidence>
<comment type="caution">
    <text evidence="2">The sequence shown here is derived from an EMBL/GenBank/DDBJ whole genome shotgun (WGS) entry which is preliminary data.</text>
</comment>